<reference evidence="6" key="2">
    <citation type="submission" date="2020-09" db="EMBL/GenBank/DDBJ databases">
        <authorList>
            <person name="Sun Q."/>
            <person name="Ohkuma M."/>
        </authorList>
    </citation>
    <scope>NUCLEOTIDE SEQUENCE</scope>
    <source>
        <strain evidence="6">JCM 5069</strain>
    </source>
</reference>
<evidence type="ECO:0000256" key="4">
    <source>
        <dbReference type="ARBA" id="ARBA00023717"/>
    </source>
</evidence>
<dbReference type="Pfam" id="PF00378">
    <property type="entry name" value="ECH_1"/>
    <property type="match status" value="1"/>
</dbReference>
<comment type="catalytic activity">
    <reaction evidence="3">
        <text>a (3S)-3-hydroxyacyl-CoA = a (2E)-enoyl-CoA + H2O</text>
        <dbReference type="Rhea" id="RHEA:16105"/>
        <dbReference type="ChEBI" id="CHEBI:15377"/>
        <dbReference type="ChEBI" id="CHEBI:57318"/>
        <dbReference type="ChEBI" id="CHEBI:58856"/>
        <dbReference type="EC" id="4.2.1.17"/>
    </reaction>
</comment>
<dbReference type="PANTHER" id="PTHR11941">
    <property type="entry name" value="ENOYL-COA HYDRATASE-RELATED"/>
    <property type="match status" value="1"/>
</dbReference>
<dbReference type="InterPro" id="IPR001753">
    <property type="entry name" value="Enoyl-CoA_hydra/iso"/>
</dbReference>
<dbReference type="CDD" id="cd06558">
    <property type="entry name" value="crotonase-like"/>
    <property type="match status" value="1"/>
</dbReference>
<dbReference type="RefSeq" id="WP_189937503.1">
    <property type="nucleotide sequence ID" value="NZ_BNCD01000024.1"/>
</dbReference>
<comment type="catalytic activity">
    <reaction evidence="4">
        <text>a 4-saturated-(3S)-3-hydroxyacyl-CoA = a (3E)-enoyl-CoA + H2O</text>
        <dbReference type="Rhea" id="RHEA:20724"/>
        <dbReference type="ChEBI" id="CHEBI:15377"/>
        <dbReference type="ChEBI" id="CHEBI:58521"/>
        <dbReference type="ChEBI" id="CHEBI:137480"/>
        <dbReference type="EC" id="4.2.1.17"/>
    </reaction>
</comment>
<proteinExistence type="inferred from homology"/>
<evidence type="ECO:0000256" key="1">
    <source>
        <dbReference type="ARBA" id="ARBA00005254"/>
    </source>
</evidence>
<dbReference type="AlphaFoldDB" id="A0A919L7I7"/>
<evidence type="ECO:0000256" key="5">
    <source>
        <dbReference type="SAM" id="MobiDB-lite"/>
    </source>
</evidence>
<dbReference type="NCBIfam" id="NF004796">
    <property type="entry name" value="PRK06144.1"/>
    <property type="match status" value="1"/>
</dbReference>
<name>A0A919L7I7_9ACTN</name>
<comment type="caution">
    <text evidence="6">The sequence shown here is derived from an EMBL/GenBank/DDBJ whole genome shotgun (WGS) entry which is preliminary data.</text>
</comment>
<dbReference type="GO" id="GO:0004300">
    <property type="term" value="F:enoyl-CoA hydratase activity"/>
    <property type="evidence" value="ECO:0007669"/>
    <property type="project" value="UniProtKB-EC"/>
</dbReference>
<dbReference type="InterPro" id="IPR029045">
    <property type="entry name" value="ClpP/crotonase-like_dom_sf"/>
</dbReference>
<evidence type="ECO:0000256" key="2">
    <source>
        <dbReference type="ARBA" id="ARBA00023239"/>
    </source>
</evidence>
<dbReference type="Proteomes" id="UP000603708">
    <property type="component" value="Unassembled WGS sequence"/>
</dbReference>
<dbReference type="Gene3D" id="3.90.226.10">
    <property type="entry name" value="2-enoyl-CoA Hydratase, Chain A, domain 1"/>
    <property type="match status" value="1"/>
</dbReference>
<accession>A0A919L7I7</accession>
<dbReference type="Gene3D" id="1.10.12.10">
    <property type="entry name" value="Lyase 2-enoyl-coa Hydratase, Chain A, domain 2"/>
    <property type="match status" value="1"/>
</dbReference>
<dbReference type="EMBL" id="BNCD01000024">
    <property type="protein sequence ID" value="GHH86818.1"/>
    <property type="molecule type" value="Genomic_DNA"/>
</dbReference>
<evidence type="ECO:0000313" key="6">
    <source>
        <dbReference type="EMBL" id="GHH86818.1"/>
    </source>
</evidence>
<protein>
    <submittedName>
        <fullName evidence="6">Enoyl-CoA hydratase</fullName>
    </submittedName>
</protein>
<keyword evidence="2" id="KW-0456">Lyase</keyword>
<comment type="similarity">
    <text evidence="1">Belongs to the enoyl-CoA hydratase/isomerase family.</text>
</comment>
<dbReference type="SUPFAM" id="SSF52096">
    <property type="entry name" value="ClpP/crotonase"/>
    <property type="match status" value="1"/>
</dbReference>
<organism evidence="6 7">
    <name type="scientific">Streptomyces sulfonofaciens</name>
    <dbReference type="NCBI Taxonomy" id="68272"/>
    <lineage>
        <taxon>Bacteria</taxon>
        <taxon>Bacillati</taxon>
        <taxon>Actinomycetota</taxon>
        <taxon>Actinomycetes</taxon>
        <taxon>Kitasatosporales</taxon>
        <taxon>Streptomycetaceae</taxon>
        <taxon>Streptomyces</taxon>
    </lineage>
</organism>
<feature type="region of interest" description="Disordered" evidence="5">
    <location>
        <begin position="1"/>
        <end position="25"/>
    </location>
</feature>
<dbReference type="PANTHER" id="PTHR11941:SF54">
    <property type="entry name" value="ENOYL-COA HYDRATASE, MITOCHONDRIAL"/>
    <property type="match status" value="1"/>
</dbReference>
<evidence type="ECO:0000313" key="7">
    <source>
        <dbReference type="Proteomes" id="UP000603708"/>
    </source>
</evidence>
<gene>
    <name evidence="6" type="ORF">GCM10018793_60220</name>
</gene>
<reference evidence="6" key="1">
    <citation type="journal article" date="2014" name="Int. J. Syst. Evol. Microbiol.">
        <title>Complete genome sequence of Corynebacterium casei LMG S-19264T (=DSM 44701T), isolated from a smear-ripened cheese.</title>
        <authorList>
            <consortium name="US DOE Joint Genome Institute (JGI-PGF)"/>
            <person name="Walter F."/>
            <person name="Albersmeier A."/>
            <person name="Kalinowski J."/>
            <person name="Ruckert C."/>
        </authorList>
    </citation>
    <scope>NUCLEOTIDE SEQUENCE</scope>
    <source>
        <strain evidence="6">JCM 5069</strain>
    </source>
</reference>
<keyword evidence="7" id="KW-1185">Reference proteome</keyword>
<dbReference type="InterPro" id="IPR014748">
    <property type="entry name" value="Enoyl-CoA_hydra_C"/>
</dbReference>
<dbReference type="GO" id="GO:0006635">
    <property type="term" value="P:fatty acid beta-oxidation"/>
    <property type="evidence" value="ECO:0007669"/>
    <property type="project" value="TreeGrafter"/>
</dbReference>
<sequence length="271" mass="28575">MTGGTPQDAPRVHWAKRPVPGTGGHAAHLTLANPRQRNALTLRMYEELERACEEIDADDEVRLTVVRGAGGAAFAAGTDIREFRAVASGADGVAYERRVGRAVARLAGLRMPALAVVRGPAVGAGLVIAACCDLVVCTPDAVFGVPIGRSLGNCLSPSAVARLHACLGRARTLRALLTARLIPAGEAQEAGFVTEVVEPDVIEDRADELAADIARCAPLTLAALKEADRRVLAAADPGHADDLYEMCYGSRDFHEGVTAFLGKRPPDWQGR</sequence>
<evidence type="ECO:0000256" key="3">
    <source>
        <dbReference type="ARBA" id="ARBA00023709"/>
    </source>
</evidence>